<keyword evidence="5" id="KW-1003">Cell membrane</keyword>
<evidence type="ECO:0000256" key="10">
    <source>
        <dbReference type="ARBA" id="ARBA00023139"/>
    </source>
</evidence>
<dbReference type="Pfam" id="PF04598">
    <property type="entry name" value="Gasdermin"/>
    <property type="match status" value="1"/>
</dbReference>
<protein>
    <submittedName>
        <fullName evidence="16">Uncharacterized protein LOC108874600</fullName>
    </submittedName>
</protein>
<dbReference type="Pfam" id="PF17708">
    <property type="entry name" value="Gasdermin_C"/>
    <property type="match status" value="1"/>
</dbReference>
<evidence type="ECO:0000256" key="3">
    <source>
        <dbReference type="ARBA" id="ARBA00009279"/>
    </source>
</evidence>
<feature type="region of interest" description="Disordered" evidence="12">
    <location>
        <begin position="384"/>
        <end position="411"/>
    </location>
</feature>
<dbReference type="GeneID" id="108874600"/>
<accession>A0AAJ7PD94</accession>
<evidence type="ECO:0000256" key="12">
    <source>
        <dbReference type="SAM" id="MobiDB-lite"/>
    </source>
</evidence>
<keyword evidence="9" id="KW-0472">Membrane</keyword>
<feature type="domain" description="Gasdermin pore forming" evidence="13">
    <location>
        <begin position="1"/>
        <end position="221"/>
    </location>
</feature>
<dbReference type="GO" id="GO:0005737">
    <property type="term" value="C:cytoplasm"/>
    <property type="evidence" value="ECO:0007669"/>
    <property type="project" value="UniProtKB-SubCell"/>
</dbReference>
<dbReference type="InterPro" id="IPR041263">
    <property type="entry name" value="Gasdermin_PUB"/>
</dbReference>
<evidence type="ECO:0000256" key="4">
    <source>
        <dbReference type="ARBA" id="ARBA00022452"/>
    </source>
</evidence>
<evidence type="ECO:0000313" key="16">
    <source>
        <dbReference type="RefSeq" id="XP_018518620.2"/>
    </source>
</evidence>
<comment type="subcellular location">
    <subcellularLocation>
        <location evidence="2">Cell membrane</location>
        <topology evidence="2">Multi-pass membrane protein</topology>
    </subcellularLocation>
    <subcellularLocation>
        <location evidence="1">Cytoplasm</location>
    </subcellularLocation>
</comment>
<reference evidence="16" key="1">
    <citation type="submission" date="2025-08" db="UniProtKB">
        <authorList>
            <consortium name="RefSeq"/>
        </authorList>
    </citation>
    <scope>IDENTIFICATION</scope>
    <source>
        <tissue evidence="16">Brain</tissue>
    </source>
</reference>
<keyword evidence="4" id="KW-1134">Transmembrane beta strand</keyword>
<feature type="domain" description="Gasdermin PUB" evidence="14">
    <location>
        <begin position="263"/>
        <end position="375"/>
    </location>
</feature>
<evidence type="ECO:0000256" key="1">
    <source>
        <dbReference type="ARBA" id="ARBA00004496"/>
    </source>
</evidence>
<evidence type="ECO:0000256" key="2">
    <source>
        <dbReference type="ARBA" id="ARBA00004651"/>
    </source>
</evidence>
<dbReference type="InterPro" id="IPR040460">
    <property type="entry name" value="Gasdermin_pore"/>
</dbReference>
<dbReference type="AlphaFoldDB" id="A0AAJ7PD94"/>
<dbReference type="PANTHER" id="PTHR15207">
    <property type="entry name" value="NONSYNDROMIC HEARING IMPAIRMENT PROTEIN"/>
    <property type="match status" value="1"/>
</dbReference>
<evidence type="ECO:0000259" key="14">
    <source>
        <dbReference type="Pfam" id="PF17708"/>
    </source>
</evidence>
<evidence type="ECO:0000256" key="6">
    <source>
        <dbReference type="ARBA" id="ARBA00022490"/>
    </source>
</evidence>
<name>A0AAJ7PD94_LATCA</name>
<organism evidence="15 16">
    <name type="scientific">Lates calcarifer</name>
    <name type="common">Barramundi</name>
    <name type="synonym">Holocentrus calcarifer</name>
    <dbReference type="NCBI Taxonomy" id="8187"/>
    <lineage>
        <taxon>Eukaryota</taxon>
        <taxon>Metazoa</taxon>
        <taxon>Chordata</taxon>
        <taxon>Craniata</taxon>
        <taxon>Vertebrata</taxon>
        <taxon>Euteleostomi</taxon>
        <taxon>Actinopterygii</taxon>
        <taxon>Neopterygii</taxon>
        <taxon>Teleostei</taxon>
        <taxon>Neoteleostei</taxon>
        <taxon>Acanthomorphata</taxon>
        <taxon>Carangaria</taxon>
        <taxon>Carangaria incertae sedis</taxon>
        <taxon>Centropomidae</taxon>
        <taxon>Lates</taxon>
    </lineage>
</organism>
<evidence type="ECO:0000256" key="8">
    <source>
        <dbReference type="ARBA" id="ARBA00022692"/>
    </source>
</evidence>
<evidence type="ECO:0000256" key="11">
    <source>
        <dbReference type="ARBA" id="ARBA00023288"/>
    </source>
</evidence>
<evidence type="ECO:0000256" key="7">
    <source>
        <dbReference type="ARBA" id="ARBA00022590"/>
    </source>
</evidence>
<feature type="compositionally biased region" description="Basic and acidic residues" evidence="12">
    <location>
        <begin position="384"/>
        <end position="398"/>
    </location>
</feature>
<evidence type="ECO:0000313" key="15">
    <source>
        <dbReference type="Proteomes" id="UP000694890"/>
    </source>
</evidence>
<keyword evidence="7" id="KW-1210">Necrosis</keyword>
<keyword evidence="6" id="KW-0963">Cytoplasm</keyword>
<proteinExistence type="inferred from homology"/>
<sequence length="472" mass="51338">MFAAEAKAVVKNLGAHGDLISNENLDQKMDLLTLVRVREGRFWSVPKYRTMNYTLPELMEETEEFCPDFTEELLVQDFVSNVETSGSGRAGGGDGDMGEANVSANTDTVDGAAAPVSMMTKKANVKTVRSKFSGRKIKKDSVDELGLKDTDKLTFVYQTVYNTGPVRLIRKAKVDGSISASCKKMLNLLVKGSRKEETSFTVPEKSTFAFSLMEIKLQEETLKISCEPWTHKHSALDLLNSDDVNTDSTLTLQQVKEGLQMKEAALQPLSDLPPSTAADVLKSLRKLLEDGDALSLLETTLDQYSRGVSVRPQSQSVSSFMDLLDESGSSSGLKDALHLFISAMDTLPDGVPVLLTSCSPETLRVLNQLVDGLKEGGLKEGGLKEGGLKEGGLKEGGLKEGGLTRLPQSLPPSLQEEGELRWAAELLCSTSQTLRELSEQWERPELPPGVLLEVLCLVLRGLSILQPGAESQ</sequence>
<comment type="similarity">
    <text evidence="3">Belongs to the gasdermin family.</text>
</comment>
<keyword evidence="8" id="KW-0812">Transmembrane</keyword>
<evidence type="ECO:0000256" key="9">
    <source>
        <dbReference type="ARBA" id="ARBA00023136"/>
    </source>
</evidence>
<dbReference type="PANTHER" id="PTHR15207:SF3">
    <property type="entry name" value="DEAFNESS, AUTOSOMAL DOMINANT 5-RELATED"/>
    <property type="match status" value="1"/>
</dbReference>
<evidence type="ECO:0000256" key="5">
    <source>
        <dbReference type="ARBA" id="ARBA00022475"/>
    </source>
</evidence>
<gene>
    <name evidence="16" type="primary">LOC108874600</name>
</gene>
<dbReference type="KEGG" id="lcf:108874600"/>
<dbReference type="RefSeq" id="XP_018518620.2">
    <property type="nucleotide sequence ID" value="XM_018663104.2"/>
</dbReference>
<dbReference type="GO" id="GO:0005886">
    <property type="term" value="C:plasma membrane"/>
    <property type="evidence" value="ECO:0007669"/>
    <property type="project" value="UniProtKB-SubCell"/>
</dbReference>
<dbReference type="GO" id="GO:0012501">
    <property type="term" value="P:programmed cell death"/>
    <property type="evidence" value="ECO:0007669"/>
    <property type="project" value="UniProtKB-KW"/>
</dbReference>
<evidence type="ECO:0000259" key="13">
    <source>
        <dbReference type="Pfam" id="PF04598"/>
    </source>
</evidence>
<dbReference type="Proteomes" id="UP000694890">
    <property type="component" value="Unplaced"/>
</dbReference>
<keyword evidence="10" id="KW-0564">Palmitate</keyword>
<keyword evidence="11" id="KW-0449">Lipoprotein</keyword>
<dbReference type="InterPro" id="IPR042377">
    <property type="entry name" value="GSDME"/>
</dbReference>